<gene>
    <name evidence="1" type="ORF">CCHR01_00151</name>
</gene>
<comment type="caution">
    <text evidence="1">The sequence shown here is derived from an EMBL/GenBank/DDBJ whole genome shotgun (WGS) entry which is preliminary data.</text>
</comment>
<proteinExistence type="predicted"/>
<organism evidence="1 2">
    <name type="scientific">Colletotrichum chrysophilum</name>
    <dbReference type="NCBI Taxonomy" id="1836956"/>
    <lineage>
        <taxon>Eukaryota</taxon>
        <taxon>Fungi</taxon>
        <taxon>Dikarya</taxon>
        <taxon>Ascomycota</taxon>
        <taxon>Pezizomycotina</taxon>
        <taxon>Sordariomycetes</taxon>
        <taxon>Hypocreomycetidae</taxon>
        <taxon>Glomerellales</taxon>
        <taxon>Glomerellaceae</taxon>
        <taxon>Colletotrichum</taxon>
        <taxon>Colletotrichum gloeosporioides species complex</taxon>
    </lineage>
</organism>
<evidence type="ECO:0000313" key="1">
    <source>
        <dbReference type="EMBL" id="KAK1857077.1"/>
    </source>
</evidence>
<dbReference type="Proteomes" id="UP001243330">
    <property type="component" value="Unassembled WGS sequence"/>
</dbReference>
<dbReference type="EMBL" id="JAQOWY010000002">
    <property type="protein sequence ID" value="KAK1857077.1"/>
    <property type="molecule type" value="Genomic_DNA"/>
</dbReference>
<sequence length="107" mass="11612">MIRRFGPQLRLGGSGLIPLPLGLILIPHSGHPPVTLEPAGHKLARGGIPASWQKFPARYPAAAQPPSQFSKIFRGREAASCDSRSPGVDVIQWHLFLVISWEIMAPS</sequence>
<dbReference type="AlphaFoldDB" id="A0AAD9B0M0"/>
<reference evidence="1" key="1">
    <citation type="submission" date="2023-01" db="EMBL/GenBank/DDBJ databases">
        <title>Colletotrichum chrysophilum M932 genome sequence.</title>
        <authorList>
            <person name="Baroncelli R."/>
        </authorList>
    </citation>
    <scope>NUCLEOTIDE SEQUENCE</scope>
    <source>
        <strain evidence="1">M932</strain>
    </source>
</reference>
<protein>
    <submittedName>
        <fullName evidence="1">Uncharacterized protein</fullName>
    </submittedName>
</protein>
<keyword evidence="2" id="KW-1185">Reference proteome</keyword>
<name>A0AAD9B0M0_9PEZI</name>
<accession>A0AAD9B0M0</accession>
<evidence type="ECO:0000313" key="2">
    <source>
        <dbReference type="Proteomes" id="UP001243330"/>
    </source>
</evidence>